<gene>
    <name evidence="2" type="ORF">CAPTEDRAFT_200460</name>
</gene>
<keyword evidence="4" id="KW-1185">Reference proteome</keyword>
<evidence type="ECO:0000256" key="1">
    <source>
        <dbReference type="SAM" id="MobiDB-lite"/>
    </source>
</evidence>
<dbReference type="Proteomes" id="UP000014760">
    <property type="component" value="Unassembled WGS sequence"/>
</dbReference>
<dbReference type="EnsemblMetazoa" id="CapteT200460">
    <property type="protein sequence ID" value="CapteP200460"/>
    <property type="gene ID" value="CapteG200460"/>
</dbReference>
<protein>
    <submittedName>
        <fullName evidence="2 3">Uncharacterized protein</fullName>
    </submittedName>
</protein>
<accession>R7TPK1</accession>
<evidence type="ECO:0000313" key="4">
    <source>
        <dbReference type="Proteomes" id="UP000014760"/>
    </source>
</evidence>
<dbReference type="EMBL" id="AMQN01011756">
    <property type="status" value="NOT_ANNOTATED_CDS"/>
    <property type="molecule type" value="Genomic_DNA"/>
</dbReference>
<feature type="region of interest" description="Disordered" evidence="1">
    <location>
        <begin position="1"/>
        <end position="63"/>
    </location>
</feature>
<evidence type="ECO:0000313" key="2">
    <source>
        <dbReference type="EMBL" id="ELT95594.1"/>
    </source>
</evidence>
<reference evidence="4" key="1">
    <citation type="submission" date="2012-12" db="EMBL/GenBank/DDBJ databases">
        <authorList>
            <person name="Hellsten U."/>
            <person name="Grimwood J."/>
            <person name="Chapman J.A."/>
            <person name="Shapiro H."/>
            <person name="Aerts A."/>
            <person name="Otillar R.P."/>
            <person name="Terry A.Y."/>
            <person name="Boore J.L."/>
            <person name="Simakov O."/>
            <person name="Marletaz F."/>
            <person name="Cho S.-J."/>
            <person name="Edsinger-Gonzales E."/>
            <person name="Havlak P."/>
            <person name="Kuo D.-H."/>
            <person name="Larsson T."/>
            <person name="Lv J."/>
            <person name="Arendt D."/>
            <person name="Savage R."/>
            <person name="Osoegawa K."/>
            <person name="de Jong P."/>
            <person name="Lindberg D.R."/>
            <person name="Seaver E.C."/>
            <person name="Weisblat D.A."/>
            <person name="Putnam N.H."/>
            <person name="Grigoriev I.V."/>
            <person name="Rokhsar D.S."/>
        </authorList>
    </citation>
    <scope>NUCLEOTIDE SEQUENCE</scope>
    <source>
        <strain evidence="4">I ESC-2004</strain>
    </source>
</reference>
<dbReference type="OrthoDB" id="5989442at2759"/>
<dbReference type="PANTHER" id="PTHR34153">
    <property type="entry name" value="SI:CH211-262H13.3-RELATED-RELATED"/>
    <property type="match status" value="1"/>
</dbReference>
<evidence type="ECO:0000313" key="3">
    <source>
        <dbReference type="EnsemblMetazoa" id="CapteP200460"/>
    </source>
</evidence>
<organism evidence="2">
    <name type="scientific">Capitella teleta</name>
    <name type="common">Polychaete worm</name>
    <dbReference type="NCBI Taxonomy" id="283909"/>
    <lineage>
        <taxon>Eukaryota</taxon>
        <taxon>Metazoa</taxon>
        <taxon>Spiralia</taxon>
        <taxon>Lophotrochozoa</taxon>
        <taxon>Annelida</taxon>
        <taxon>Polychaeta</taxon>
        <taxon>Sedentaria</taxon>
        <taxon>Scolecida</taxon>
        <taxon>Capitellidae</taxon>
        <taxon>Capitella</taxon>
    </lineage>
</organism>
<dbReference type="AlphaFoldDB" id="R7TPK1"/>
<proteinExistence type="predicted"/>
<dbReference type="EMBL" id="AMQN01011755">
    <property type="status" value="NOT_ANNOTATED_CDS"/>
    <property type="molecule type" value="Genomic_DNA"/>
</dbReference>
<dbReference type="EMBL" id="KB309073">
    <property type="protein sequence ID" value="ELT95594.1"/>
    <property type="molecule type" value="Genomic_DNA"/>
</dbReference>
<dbReference type="PANTHER" id="PTHR34153:SF2">
    <property type="entry name" value="SI:CH211-262H13.3-RELATED"/>
    <property type="match status" value="1"/>
</dbReference>
<dbReference type="EMBL" id="AMQN01011757">
    <property type="status" value="NOT_ANNOTATED_CDS"/>
    <property type="molecule type" value="Genomic_DNA"/>
</dbReference>
<name>R7TPK1_CAPTE</name>
<reference evidence="3" key="3">
    <citation type="submission" date="2015-06" db="UniProtKB">
        <authorList>
            <consortium name="EnsemblMetazoa"/>
        </authorList>
    </citation>
    <scope>IDENTIFICATION</scope>
</reference>
<feature type="compositionally biased region" description="Basic and acidic residues" evidence="1">
    <location>
        <begin position="54"/>
        <end position="63"/>
    </location>
</feature>
<dbReference type="HOGENOM" id="CLU_847954_0_0_1"/>
<reference evidence="2 4" key="2">
    <citation type="journal article" date="2013" name="Nature">
        <title>Insights into bilaterian evolution from three spiralian genomes.</title>
        <authorList>
            <person name="Simakov O."/>
            <person name="Marletaz F."/>
            <person name="Cho S.J."/>
            <person name="Edsinger-Gonzales E."/>
            <person name="Havlak P."/>
            <person name="Hellsten U."/>
            <person name="Kuo D.H."/>
            <person name="Larsson T."/>
            <person name="Lv J."/>
            <person name="Arendt D."/>
            <person name="Savage R."/>
            <person name="Osoegawa K."/>
            <person name="de Jong P."/>
            <person name="Grimwood J."/>
            <person name="Chapman J.A."/>
            <person name="Shapiro H."/>
            <person name="Aerts A."/>
            <person name="Otillar R.P."/>
            <person name="Terry A.Y."/>
            <person name="Boore J.L."/>
            <person name="Grigoriev I.V."/>
            <person name="Lindberg D.R."/>
            <person name="Seaver E.C."/>
            <person name="Weisblat D.A."/>
            <person name="Putnam N.H."/>
            <person name="Rokhsar D.S."/>
        </authorList>
    </citation>
    <scope>NUCLEOTIDE SEQUENCE</scope>
    <source>
        <strain evidence="2 4">I ESC-2004</strain>
    </source>
</reference>
<sequence>MKRNKCLKQTQSQKRIKKEDLSHQPRHSELSQSSDELSDAEETPRSPSCFASPHNDKGDVASHDCENGQTPLLTKSTCEHCKPEAESVGSAIACPFSVKQETDAAPHTAATDQAPTMAVYDKALVALNTKVDLIYEQLGEAMTLLKHLVSVVSPVYAAEAVEVIFPKPAATVPDLLELDERLQMNVEFRRQLTAYLAALGGSTILDTVRRMMKKLATAQVWSQFSLLGRKSKKSLVDEASKVVDSLIKAYQISHPGTTEDTIQNALQDCLKATPRWPGGPRSSKASCGGDAVSLEAPSGGDAVALEAPSGGDAVAFEAFTSSLYSEDS</sequence>
<feature type="compositionally biased region" description="Basic and acidic residues" evidence="1">
    <location>
        <begin position="17"/>
        <end position="29"/>
    </location>
</feature>